<dbReference type="Proteomes" id="UP000249091">
    <property type="component" value="Chromosome 1"/>
</dbReference>
<keyword evidence="3" id="KW-1185">Reference proteome</keyword>
<dbReference type="Gene3D" id="3.60.110.10">
    <property type="entry name" value="Carbon-nitrogen hydrolase"/>
    <property type="match status" value="1"/>
</dbReference>
<evidence type="ECO:0000313" key="3">
    <source>
        <dbReference type="Proteomes" id="UP000249091"/>
    </source>
</evidence>
<evidence type="ECO:0000259" key="1">
    <source>
        <dbReference type="PROSITE" id="PS50263"/>
    </source>
</evidence>
<dbReference type="CDD" id="cd07197">
    <property type="entry name" value="nitrilase"/>
    <property type="match status" value="1"/>
</dbReference>
<dbReference type="KEGG" id="rcr:NCTC10994_02234"/>
<dbReference type="EC" id="3.5.1.100" evidence="2"/>
<protein>
    <submittedName>
        <fullName evidence="2">Hydrolase</fullName>
        <ecNumber evidence="2">3.5.1.100</ecNumber>
    </submittedName>
</protein>
<dbReference type="GO" id="GO:0106008">
    <property type="term" value="F:2-oxoglutaramate amidase activity"/>
    <property type="evidence" value="ECO:0007669"/>
    <property type="project" value="TreeGrafter"/>
</dbReference>
<sequence length="254" mass="26773">MTMKAELLRTAVGQPAVVDGDHVASARAHAELIRSARADVIVFPELSLTGYYLDAPDVELDGDAVALLVEACRSADSCALVGAPVMEKGQRFIATLRVDGNGVGIAYRKTHLHGDENNWFAQGPGASAIEIHGWRIGLGICKDTGTAEHIHATAALDIDLYACGVVHHRWELAEQQRRAAHIGATCGAYVAMASFAGATGEGFRATAGCSMIVSPGQRLLAVAGSLPGDYATRVLSSRPFGTELDGCEFEVDRS</sequence>
<dbReference type="PROSITE" id="PS50263">
    <property type="entry name" value="CN_HYDROLASE"/>
    <property type="match status" value="1"/>
</dbReference>
<gene>
    <name evidence="2" type="primary">ramA_1</name>
    <name evidence="2" type="ORF">NCTC10994_02234</name>
</gene>
<dbReference type="STRING" id="1219011.GCA_001895045_03326"/>
<feature type="domain" description="CN hydrolase" evidence="1">
    <location>
        <begin position="8"/>
        <end position="253"/>
    </location>
</feature>
<organism evidence="2 3">
    <name type="scientific">Rhodococcus coprophilus</name>
    <dbReference type="NCBI Taxonomy" id="38310"/>
    <lineage>
        <taxon>Bacteria</taxon>
        <taxon>Bacillati</taxon>
        <taxon>Actinomycetota</taxon>
        <taxon>Actinomycetes</taxon>
        <taxon>Mycobacteriales</taxon>
        <taxon>Nocardiaceae</taxon>
        <taxon>Rhodococcus</taxon>
    </lineage>
</organism>
<reference evidence="2 3" key="1">
    <citation type="submission" date="2018-06" db="EMBL/GenBank/DDBJ databases">
        <authorList>
            <consortium name="Pathogen Informatics"/>
            <person name="Doyle S."/>
        </authorList>
    </citation>
    <scope>NUCLEOTIDE SEQUENCE [LARGE SCALE GENOMIC DNA]</scope>
    <source>
        <strain evidence="2 3">NCTC10994</strain>
    </source>
</reference>
<name>A0A2X4WZQ2_9NOCA</name>
<dbReference type="EMBL" id="LS483468">
    <property type="protein sequence ID" value="SQI32525.1"/>
    <property type="molecule type" value="Genomic_DNA"/>
</dbReference>
<dbReference type="PANTHER" id="PTHR47799">
    <property type="entry name" value="OMEGA-AMIDASE YAFV"/>
    <property type="match status" value="1"/>
</dbReference>
<dbReference type="Pfam" id="PF00795">
    <property type="entry name" value="CN_hydrolase"/>
    <property type="match status" value="1"/>
</dbReference>
<dbReference type="SUPFAM" id="SSF56317">
    <property type="entry name" value="Carbon-nitrogen hydrolase"/>
    <property type="match status" value="1"/>
</dbReference>
<proteinExistence type="predicted"/>
<dbReference type="InterPro" id="IPR003010">
    <property type="entry name" value="C-N_Hydrolase"/>
</dbReference>
<keyword evidence="2" id="KW-0378">Hydrolase</keyword>
<dbReference type="GO" id="GO:0050152">
    <property type="term" value="F:omega-amidase activity"/>
    <property type="evidence" value="ECO:0007669"/>
    <property type="project" value="TreeGrafter"/>
</dbReference>
<dbReference type="InterPro" id="IPR052737">
    <property type="entry name" value="Omega-amidase_YafV"/>
</dbReference>
<dbReference type="PANTHER" id="PTHR47799:SF1">
    <property type="entry name" value="OMEGA-AMIDASE YAFV"/>
    <property type="match status" value="1"/>
</dbReference>
<dbReference type="InterPro" id="IPR036526">
    <property type="entry name" value="C-N_Hydrolase_sf"/>
</dbReference>
<accession>A0A2X4WZQ2</accession>
<dbReference type="AlphaFoldDB" id="A0A2X4WZQ2"/>
<evidence type="ECO:0000313" key="2">
    <source>
        <dbReference type="EMBL" id="SQI32525.1"/>
    </source>
</evidence>